<gene>
    <name evidence="1" type="ORF">NPX13_g8833</name>
</gene>
<protein>
    <submittedName>
        <fullName evidence="1">Uncharacterized protein</fullName>
    </submittedName>
</protein>
<dbReference type="Proteomes" id="UP001148614">
    <property type="component" value="Unassembled WGS sequence"/>
</dbReference>
<sequence>MAFGILARRAFEVKKSVTEMGAKTCMAIILLMSGSESLPILDVFDRRHLHTKRIDLLHHHHQYPTLEHLDDPAFHRLIKEMRFSDRRIVIGDNAADTWPILQHFSSILPLRFAYQPNTPPNANVNSLEAARILLAGGEIPYAIALKDVGLVVYTGCTTRTTMIQYDGMQLMELNRWTTSAEVDRVLSWGVRSNRWAINNVKFGALSEDWTALRASAAPNRCDLGNAWNRDLPFYILSLYKAWPGMHLRDLPICLSDQRVTRNMIQRLSILGCARAPREELQGVAWVCTELGLKVFEVWDKSGKELSFNIVYLLAMVAVLQDKDPNMTPLALRVLVHMAAIAHVGI</sequence>
<keyword evidence="2" id="KW-1185">Reference proteome</keyword>
<comment type="caution">
    <text evidence="1">The sequence shown here is derived from an EMBL/GenBank/DDBJ whole genome shotgun (WGS) entry which is preliminary data.</text>
</comment>
<proteinExistence type="predicted"/>
<dbReference type="EMBL" id="JANPWZ010002019">
    <property type="protein sequence ID" value="KAJ3561727.1"/>
    <property type="molecule type" value="Genomic_DNA"/>
</dbReference>
<dbReference type="AlphaFoldDB" id="A0A9W8N7N2"/>
<reference evidence="1" key="1">
    <citation type="submission" date="2022-07" db="EMBL/GenBank/DDBJ databases">
        <title>Genome Sequence of Xylaria arbuscula.</title>
        <authorList>
            <person name="Buettner E."/>
        </authorList>
    </citation>
    <scope>NUCLEOTIDE SEQUENCE</scope>
    <source>
        <strain evidence="1">VT107</strain>
    </source>
</reference>
<evidence type="ECO:0000313" key="1">
    <source>
        <dbReference type="EMBL" id="KAJ3561727.1"/>
    </source>
</evidence>
<evidence type="ECO:0000313" key="2">
    <source>
        <dbReference type="Proteomes" id="UP001148614"/>
    </source>
</evidence>
<accession>A0A9W8N7N2</accession>
<name>A0A9W8N7N2_9PEZI</name>
<dbReference type="VEuPathDB" id="FungiDB:F4678DRAFT_474383"/>
<organism evidence="1 2">
    <name type="scientific">Xylaria arbuscula</name>
    <dbReference type="NCBI Taxonomy" id="114810"/>
    <lineage>
        <taxon>Eukaryota</taxon>
        <taxon>Fungi</taxon>
        <taxon>Dikarya</taxon>
        <taxon>Ascomycota</taxon>
        <taxon>Pezizomycotina</taxon>
        <taxon>Sordariomycetes</taxon>
        <taxon>Xylariomycetidae</taxon>
        <taxon>Xylariales</taxon>
        <taxon>Xylariaceae</taxon>
        <taxon>Xylaria</taxon>
    </lineage>
</organism>